<feature type="region of interest" description="Disordered" evidence="2">
    <location>
        <begin position="218"/>
        <end position="237"/>
    </location>
</feature>
<dbReference type="OrthoDB" id="438291at2759"/>
<feature type="non-terminal residue" evidence="3">
    <location>
        <position position="237"/>
    </location>
</feature>
<dbReference type="SUPFAM" id="SSF53633">
    <property type="entry name" value="Carbamate kinase-like"/>
    <property type="match status" value="1"/>
</dbReference>
<dbReference type="GO" id="GO:0006526">
    <property type="term" value="P:L-arginine biosynthetic process"/>
    <property type="evidence" value="ECO:0007669"/>
    <property type="project" value="TreeGrafter"/>
</dbReference>
<reference evidence="3" key="1">
    <citation type="submission" date="2022-06" db="EMBL/GenBank/DDBJ databases">
        <title>Genome Sequence of Candolleomyces eurysporus.</title>
        <authorList>
            <person name="Buettner E."/>
        </authorList>
    </citation>
    <scope>NUCLEOTIDE SEQUENCE</scope>
    <source>
        <strain evidence="3">VTCC 930004</strain>
    </source>
</reference>
<dbReference type="EMBL" id="JANBPK010000810">
    <property type="protein sequence ID" value="KAJ2931170.1"/>
    <property type="molecule type" value="Genomic_DNA"/>
</dbReference>
<keyword evidence="1" id="KW-0808">Transferase</keyword>
<organism evidence="3 4">
    <name type="scientific">Candolleomyces eurysporus</name>
    <dbReference type="NCBI Taxonomy" id="2828524"/>
    <lineage>
        <taxon>Eukaryota</taxon>
        <taxon>Fungi</taxon>
        <taxon>Dikarya</taxon>
        <taxon>Basidiomycota</taxon>
        <taxon>Agaricomycotina</taxon>
        <taxon>Agaricomycetes</taxon>
        <taxon>Agaricomycetidae</taxon>
        <taxon>Agaricales</taxon>
        <taxon>Agaricineae</taxon>
        <taxon>Psathyrellaceae</taxon>
        <taxon>Candolleomyces</taxon>
    </lineage>
</organism>
<dbReference type="PANTHER" id="PTHR23342:SF0">
    <property type="entry name" value="N-ACETYLGLUTAMATE SYNTHASE, MITOCHONDRIAL"/>
    <property type="match status" value="1"/>
</dbReference>
<dbReference type="GO" id="GO:0005759">
    <property type="term" value="C:mitochondrial matrix"/>
    <property type="evidence" value="ECO:0007669"/>
    <property type="project" value="TreeGrafter"/>
</dbReference>
<name>A0A9W8JAK3_9AGAR</name>
<evidence type="ECO:0000256" key="2">
    <source>
        <dbReference type="SAM" id="MobiDB-lite"/>
    </source>
</evidence>
<dbReference type="Gene3D" id="3.40.1160.10">
    <property type="entry name" value="Acetylglutamate kinase-like"/>
    <property type="match status" value="1"/>
</dbReference>
<dbReference type="PANTHER" id="PTHR23342">
    <property type="entry name" value="N-ACETYLGLUTAMATE SYNTHASE"/>
    <property type="match status" value="1"/>
</dbReference>
<dbReference type="AlphaFoldDB" id="A0A9W8JAK3"/>
<dbReference type="GO" id="GO:0003991">
    <property type="term" value="F:acetylglutamate kinase activity"/>
    <property type="evidence" value="ECO:0007669"/>
    <property type="project" value="TreeGrafter"/>
</dbReference>
<sequence>MHATTRLRIPAAKMVAGRRGSGLLAICLFGPRARPGVVQKRYIQSTPQTDRDTIARLLYSISTKWELGTRARSITSGLFSDGCLDKDKYGLVGKITTIDDRPIEAATRASARPILTGLDASNEDQILKIDTDIAAGSLAKKFEMKMVFLNDKGRSVPCSSLILFIAGIQPSWKSPGSHIVELKLREFKEILGHLPRPSSVAVIGTDSLQKELFTDSDAGTSSAAGIQARPHHEYRKS</sequence>
<evidence type="ECO:0000313" key="3">
    <source>
        <dbReference type="EMBL" id="KAJ2931170.1"/>
    </source>
</evidence>
<gene>
    <name evidence="3" type="ORF">H1R20_g5889</name>
</gene>
<accession>A0A9W8JAK3</accession>
<dbReference type="InterPro" id="IPR036393">
    <property type="entry name" value="AceGlu_kinase-like_sf"/>
</dbReference>
<dbReference type="Proteomes" id="UP001140091">
    <property type="component" value="Unassembled WGS sequence"/>
</dbReference>
<dbReference type="GO" id="GO:0003942">
    <property type="term" value="F:N-acetyl-gamma-glutamyl-phosphate reductase activity"/>
    <property type="evidence" value="ECO:0007669"/>
    <property type="project" value="TreeGrafter"/>
</dbReference>
<protein>
    <submittedName>
        <fullName evidence="3">Uncharacterized protein</fullName>
    </submittedName>
</protein>
<comment type="caution">
    <text evidence="3">The sequence shown here is derived from an EMBL/GenBank/DDBJ whole genome shotgun (WGS) entry which is preliminary data.</text>
</comment>
<keyword evidence="4" id="KW-1185">Reference proteome</keyword>
<evidence type="ECO:0000313" key="4">
    <source>
        <dbReference type="Proteomes" id="UP001140091"/>
    </source>
</evidence>
<proteinExistence type="predicted"/>
<evidence type="ECO:0000256" key="1">
    <source>
        <dbReference type="ARBA" id="ARBA00022679"/>
    </source>
</evidence>